<gene>
    <name evidence="1" type="ORF">SAMN03080606_01489</name>
</gene>
<protein>
    <submittedName>
        <fullName evidence="1">Uncharacterized protein</fullName>
    </submittedName>
</protein>
<evidence type="ECO:0000313" key="1">
    <source>
        <dbReference type="EMBL" id="SCY42755.1"/>
    </source>
</evidence>
<sequence>MSTKYIYLIFSKTGTWLSKTIHAVDKTKYVHSSISFDCNFNRMYSFGRTNPSNPFSGGFVEESLFDGVYKRFPFSNCLIYRIPVTEDQYNLMLNEVEGFMREKKKYRYNFLGLFAVLLNKPFKRKYHYFCSQFVSELLIKGNIYNSNRPPELIKTNDLFFVDNAEVFYEGFVYECKKFNEIYPLSDNFTADAINLTTHEIPISI</sequence>
<name>A0A1G5FTV6_9FIRM</name>
<proteinExistence type="predicted"/>
<dbReference type="SUPFAM" id="SSF54001">
    <property type="entry name" value="Cysteine proteinases"/>
    <property type="match status" value="1"/>
</dbReference>
<dbReference type="Gene3D" id="3.90.1720.10">
    <property type="entry name" value="endopeptidase domain like (from Nostoc punctiforme)"/>
    <property type="match status" value="1"/>
</dbReference>
<evidence type="ECO:0000313" key="2">
    <source>
        <dbReference type="Proteomes" id="UP000198636"/>
    </source>
</evidence>
<accession>A0A1G5FTV6</accession>
<dbReference type="InterPro" id="IPR038765">
    <property type="entry name" value="Papain-like_cys_pep_sf"/>
</dbReference>
<reference evidence="1 2" key="1">
    <citation type="submission" date="2016-10" db="EMBL/GenBank/DDBJ databases">
        <authorList>
            <person name="de Groot N.N."/>
        </authorList>
    </citation>
    <scope>NUCLEOTIDE SEQUENCE [LARGE SCALE GENOMIC DNA]</scope>
    <source>
        <strain evidence="1 2">DSM 18978</strain>
    </source>
</reference>
<dbReference type="EMBL" id="FMUS01000008">
    <property type="protein sequence ID" value="SCY42755.1"/>
    <property type="molecule type" value="Genomic_DNA"/>
</dbReference>
<dbReference type="Proteomes" id="UP000198636">
    <property type="component" value="Unassembled WGS sequence"/>
</dbReference>
<dbReference type="RefSeq" id="WP_176758906.1">
    <property type="nucleotide sequence ID" value="NZ_FMUS01000008.1"/>
</dbReference>
<organism evidence="1 2">
    <name type="scientific">Alkaliphilus peptidifermentans DSM 18978</name>
    <dbReference type="NCBI Taxonomy" id="1120976"/>
    <lineage>
        <taxon>Bacteria</taxon>
        <taxon>Bacillati</taxon>
        <taxon>Bacillota</taxon>
        <taxon>Clostridia</taxon>
        <taxon>Peptostreptococcales</taxon>
        <taxon>Natronincolaceae</taxon>
        <taxon>Alkaliphilus</taxon>
    </lineage>
</organism>
<dbReference type="AlphaFoldDB" id="A0A1G5FTV6"/>
<keyword evidence="2" id="KW-1185">Reference proteome</keyword>
<dbReference type="STRING" id="1120976.SAMN03080606_01489"/>